<feature type="chain" id="PRO_5019490061" evidence="5">
    <location>
        <begin position="22"/>
        <end position="539"/>
    </location>
</feature>
<keyword evidence="2 4" id="KW-0378">Hydrolase</keyword>
<dbReference type="AlphaFoldDB" id="A0A431TZ87"/>
<gene>
    <name evidence="6" type="ORF">EJV47_20020</name>
</gene>
<dbReference type="RefSeq" id="WP_126694983.1">
    <property type="nucleotide sequence ID" value="NZ_RXOF01000013.1"/>
</dbReference>
<dbReference type="InterPro" id="IPR000743">
    <property type="entry name" value="Glyco_hydro_28"/>
</dbReference>
<accession>A0A431TZ87</accession>
<dbReference type="InterPro" id="IPR011050">
    <property type="entry name" value="Pectin_lyase_fold/virulence"/>
</dbReference>
<name>A0A431TZ87_9BACT</name>
<evidence type="ECO:0000313" key="6">
    <source>
        <dbReference type="EMBL" id="RTQ47184.1"/>
    </source>
</evidence>
<comment type="similarity">
    <text evidence="1 4">Belongs to the glycosyl hydrolase 28 family.</text>
</comment>
<comment type="caution">
    <text evidence="6">The sequence shown here is derived from an EMBL/GenBank/DDBJ whole genome shotgun (WGS) entry which is preliminary data.</text>
</comment>
<dbReference type="PROSITE" id="PS51257">
    <property type="entry name" value="PROKAR_LIPOPROTEIN"/>
    <property type="match status" value="1"/>
</dbReference>
<dbReference type="InterPro" id="IPR012334">
    <property type="entry name" value="Pectin_lyas_fold"/>
</dbReference>
<evidence type="ECO:0000256" key="2">
    <source>
        <dbReference type="ARBA" id="ARBA00022801"/>
    </source>
</evidence>
<dbReference type="EMBL" id="RXOF01000013">
    <property type="protein sequence ID" value="RTQ47184.1"/>
    <property type="molecule type" value="Genomic_DNA"/>
</dbReference>
<dbReference type="PANTHER" id="PTHR31339">
    <property type="entry name" value="PECTIN LYASE-RELATED"/>
    <property type="match status" value="1"/>
</dbReference>
<dbReference type="SUPFAM" id="SSF51126">
    <property type="entry name" value="Pectin lyase-like"/>
    <property type="match status" value="1"/>
</dbReference>
<proteinExistence type="inferred from homology"/>
<feature type="signal peptide" evidence="5">
    <location>
        <begin position="1"/>
        <end position="21"/>
    </location>
</feature>
<dbReference type="Proteomes" id="UP000282184">
    <property type="component" value="Unassembled WGS sequence"/>
</dbReference>
<organism evidence="6 7">
    <name type="scientific">Hymenobacter gummosus</name>
    <dbReference type="NCBI Taxonomy" id="1776032"/>
    <lineage>
        <taxon>Bacteria</taxon>
        <taxon>Pseudomonadati</taxon>
        <taxon>Bacteroidota</taxon>
        <taxon>Cytophagia</taxon>
        <taxon>Cytophagales</taxon>
        <taxon>Hymenobacteraceae</taxon>
        <taxon>Hymenobacter</taxon>
    </lineage>
</organism>
<keyword evidence="7" id="KW-1185">Reference proteome</keyword>
<dbReference type="InterPro" id="IPR006626">
    <property type="entry name" value="PbH1"/>
</dbReference>
<dbReference type="Gene3D" id="2.160.20.10">
    <property type="entry name" value="Single-stranded right-handed beta-helix, Pectin lyase-like"/>
    <property type="match status" value="1"/>
</dbReference>
<dbReference type="OrthoDB" id="9795222at2"/>
<dbReference type="SMART" id="SM00710">
    <property type="entry name" value="PbH1"/>
    <property type="match status" value="4"/>
</dbReference>
<sequence>MPHRLFSACLFLLLLAASCAALRPGAPAGATASIPTKDQVGAANLPADIAPVKAPFAMPQLKKPSFPAFALRITERGAAPGIMATAAIQATIDEVSRRGGGTAIVPAGQWLTGRISLKSNVNLHFEDGAELQFSGEVEDYHPAVFTRTEGVEVMSLGACIYANGQQNIAVTGRGRLIGPAQGGSVRKQTMTHDVVENVVLAATPVAERVYEGRGGSIVFPPMFISPINCRGVYIEGVSLENTAFWNIVPVYCDGVIIRGVTVNSVGIQRGDGIDVESSRNVLIEYCTLSAGDDCFTLKAGRGEDGLRVNRPTENVVVRHCLAREGHGGITCGSETAAMIRNLYVHDCVFDNTGVGIRFKTRRPRGGGGENLTYERIRMNLKATAFHWDMLGSQTHVGGLASRLPARPVTALTPHFAHITARDIVVEQASYFVKVEAIPEAPLRHVLLENLTVKAQKLFTAADVQDFTVRHATLQTAESQLNFLDARQVLFDRVQFGGPGHELKATVAGDSSADIRFRRCTPAQPAGWPAPQWAPPAAKQ</sequence>
<evidence type="ECO:0000256" key="5">
    <source>
        <dbReference type="SAM" id="SignalP"/>
    </source>
</evidence>
<protein>
    <submittedName>
        <fullName evidence="6">Glycoside hydrolase family 28 protein</fullName>
    </submittedName>
</protein>
<dbReference type="PANTHER" id="PTHR31339:SF9">
    <property type="entry name" value="PLASMIN AND FIBRONECTIN-BINDING PROTEIN A"/>
    <property type="match status" value="1"/>
</dbReference>
<keyword evidence="5" id="KW-0732">Signal</keyword>
<evidence type="ECO:0000313" key="7">
    <source>
        <dbReference type="Proteomes" id="UP000282184"/>
    </source>
</evidence>
<dbReference type="GO" id="GO:0005975">
    <property type="term" value="P:carbohydrate metabolic process"/>
    <property type="evidence" value="ECO:0007669"/>
    <property type="project" value="InterPro"/>
</dbReference>
<evidence type="ECO:0000256" key="4">
    <source>
        <dbReference type="RuleBase" id="RU361169"/>
    </source>
</evidence>
<dbReference type="Pfam" id="PF00295">
    <property type="entry name" value="Glyco_hydro_28"/>
    <property type="match status" value="1"/>
</dbReference>
<keyword evidence="3 4" id="KW-0326">Glycosidase</keyword>
<dbReference type="InterPro" id="IPR051801">
    <property type="entry name" value="GH28_Enzymes"/>
</dbReference>
<reference evidence="6 7" key="1">
    <citation type="submission" date="2018-12" db="EMBL/GenBank/DDBJ databases">
        <title>Hymenobacter gummosus sp. nov., isolated from a spring.</title>
        <authorList>
            <person name="Nie L."/>
        </authorList>
    </citation>
    <scope>NUCLEOTIDE SEQUENCE [LARGE SCALE GENOMIC DNA]</scope>
    <source>
        <strain evidence="6 7">KCTC 52166</strain>
    </source>
</reference>
<evidence type="ECO:0000256" key="3">
    <source>
        <dbReference type="ARBA" id="ARBA00023295"/>
    </source>
</evidence>
<dbReference type="GO" id="GO:0004650">
    <property type="term" value="F:polygalacturonase activity"/>
    <property type="evidence" value="ECO:0007669"/>
    <property type="project" value="InterPro"/>
</dbReference>
<evidence type="ECO:0000256" key="1">
    <source>
        <dbReference type="ARBA" id="ARBA00008834"/>
    </source>
</evidence>